<reference evidence="1" key="1">
    <citation type="submission" date="2016-06" db="UniProtKB">
        <authorList>
            <consortium name="WormBaseParasite"/>
        </authorList>
    </citation>
    <scope>IDENTIFICATION</scope>
</reference>
<dbReference type="AlphaFoldDB" id="A0A183AJ96"/>
<sequence>LKNCAAATGQRVPAETVLEAELLGFTDPELKGEQT</sequence>
<evidence type="ECO:0000313" key="1">
    <source>
        <dbReference type="WBParaSite" id="ECPE_0000704501-mRNA-1"/>
    </source>
</evidence>
<accession>A0A183AJ96</accession>
<dbReference type="WBParaSite" id="ECPE_0000704501-mRNA-1">
    <property type="protein sequence ID" value="ECPE_0000704501-mRNA-1"/>
    <property type="gene ID" value="ECPE_0000704501"/>
</dbReference>
<organism evidence="1">
    <name type="scientific">Echinostoma caproni</name>
    <dbReference type="NCBI Taxonomy" id="27848"/>
    <lineage>
        <taxon>Eukaryota</taxon>
        <taxon>Metazoa</taxon>
        <taxon>Spiralia</taxon>
        <taxon>Lophotrochozoa</taxon>
        <taxon>Platyhelminthes</taxon>
        <taxon>Trematoda</taxon>
        <taxon>Digenea</taxon>
        <taxon>Plagiorchiida</taxon>
        <taxon>Echinostomata</taxon>
        <taxon>Echinostomatoidea</taxon>
        <taxon>Echinostomatidae</taxon>
        <taxon>Echinostoma</taxon>
    </lineage>
</organism>
<protein>
    <submittedName>
        <fullName evidence="1">Antitoxin</fullName>
    </submittedName>
</protein>
<proteinExistence type="predicted"/>
<name>A0A183AJ96_9TREM</name>